<name>A0A250WYH2_9CHLO</name>
<organism evidence="2 3">
    <name type="scientific">Chlamydomonas eustigma</name>
    <dbReference type="NCBI Taxonomy" id="1157962"/>
    <lineage>
        <taxon>Eukaryota</taxon>
        <taxon>Viridiplantae</taxon>
        <taxon>Chlorophyta</taxon>
        <taxon>core chlorophytes</taxon>
        <taxon>Chlorophyceae</taxon>
        <taxon>CS clade</taxon>
        <taxon>Chlamydomonadales</taxon>
        <taxon>Chlamydomonadaceae</taxon>
        <taxon>Chlamydomonas</taxon>
    </lineage>
</organism>
<comment type="caution">
    <text evidence="2">The sequence shown here is derived from an EMBL/GenBank/DDBJ whole genome shotgun (WGS) entry which is preliminary data.</text>
</comment>
<feature type="compositionally biased region" description="Low complexity" evidence="1">
    <location>
        <begin position="467"/>
        <end position="478"/>
    </location>
</feature>
<protein>
    <submittedName>
        <fullName evidence="2">Uncharacterized protein</fullName>
    </submittedName>
</protein>
<keyword evidence="3" id="KW-1185">Reference proteome</keyword>
<feature type="region of interest" description="Disordered" evidence="1">
    <location>
        <begin position="547"/>
        <end position="568"/>
    </location>
</feature>
<feature type="region of interest" description="Disordered" evidence="1">
    <location>
        <begin position="722"/>
        <end position="767"/>
    </location>
</feature>
<feature type="compositionally biased region" description="Polar residues" evidence="1">
    <location>
        <begin position="356"/>
        <end position="366"/>
    </location>
</feature>
<feature type="region of interest" description="Disordered" evidence="1">
    <location>
        <begin position="272"/>
        <end position="291"/>
    </location>
</feature>
<feature type="compositionally biased region" description="Basic and acidic residues" evidence="1">
    <location>
        <begin position="218"/>
        <end position="231"/>
    </location>
</feature>
<gene>
    <name evidence="2" type="ORF">CEUSTIGMA_g3337.t1</name>
</gene>
<feature type="compositionally biased region" description="Polar residues" evidence="1">
    <location>
        <begin position="722"/>
        <end position="737"/>
    </location>
</feature>
<dbReference type="Proteomes" id="UP000232323">
    <property type="component" value="Unassembled WGS sequence"/>
</dbReference>
<proteinExistence type="predicted"/>
<feature type="region of interest" description="Disordered" evidence="1">
    <location>
        <begin position="143"/>
        <end position="162"/>
    </location>
</feature>
<dbReference type="AlphaFoldDB" id="A0A250WYH2"/>
<feature type="region of interest" description="Disordered" evidence="1">
    <location>
        <begin position="614"/>
        <end position="689"/>
    </location>
</feature>
<feature type="compositionally biased region" description="Acidic residues" evidence="1">
    <location>
        <begin position="196"/>
        <end position="208"/>
    </location>
</feature>
<feature type="region of interest" description="Disordered" evidence="1">
    <location>
        <begin position="781"/>
        <end position="800"/>
    </location>
</feature>
<feature type="compositionally biased region" description="Low complexity" evidence="1">
    <location>
        <begin position="374"/>
        <end position="391"/>
    </location>
</feature>
<evidence type="ECO:0000256" key="1">
    <source>
        <dbReference type="SAM" id="MobiDB-lite"/>
    </source>
</evidence>
<accession>A0A250WYH2</accession>
<feature type="region of interest" description="Disordered" evidence="1">
    <location>
        <begin position="353"/>
        <end position="410"/>
    </location>
</feature>
<reference evidence="2 3" key="1">
    <citation type="submission" date="2017-08" db="EMBL/GenBank/DDBJ databases">
        <title>Acidophilic green algal genome provides insights into adaptation to an acidic environment.</title>
        <authorList>
            <person name="Hirooka S."/>
            <person name="Hirose Y."/>
            <person name="Kanesaki Y."/>
            <person name="Higuchi S."/>
            <person name="Fujiwara T."/>
            <person name="Onuma R."/>
            <person name="Era A."/>
            <person name="Ohbayashi R."/>
            <person name="Uzuka A."/>
            <person name="Nozaki H."/>
            <person name="Yoshikawa H."/>
            <person name="Miyagishima S.Y."/>
        </authorList>
    </citation>
    <scope>NUCLEOTIDE SEQUENCE [LARGE SCALE GENOMIC DNA]</scope>
    <source>
        <strain evidence="2 3">NIES-2499</strain>
    </source>
</reference>
<evidence type="ECO:0000313" key="3">
    <source>
        <dbReference type="Proteomes" id="UP000232323"/>
    </source>
</evidence>
<evidence type="ECO:0000313" key="2">
    <source>
        <dbReference type="EMBL" id="GAX75894.1"/>
    </source>
</evidence>
<feature type="region of interest" description="Disordered" evidence="1">
    <location>
        <begin position="445"/>
        <end position="483"/>
    </location>
</feature>
<sequence>MLRTGGMPCQDGCLEAPTISHDPMIHYSEAIVSLPSSVVNNLPRLLSMRSSVADVADTSQLPELVSCREDSFDDGEVQGACGGGGDFECQRNDSLLGSTPSYTGPTFSPPPEGLSTPAVQPAPMHPPPCLRQDMRRWLRGVGQPSHDMIAGSGNPSNSRELAADDHPVASMGLERTQEHMQATQGGRDATFSPDLWEEEEEDCDEDSLPDLAGSSSDSDAHDTLPERDRERLTSVVSAIMPRQERVQRMQGSLPNGLRGGGPPGAVRMPSFTERPGSRSESVTGLGPRFGNVMSDQMRPLLGMRDVRGLPAYIQLSTGSAQTTSSVDSEEAEVLPSHDVPKWALRFAPKPEDMSLTHASAQQHVNGSSIPPPRTTSIPPTATSIPSIATSRMAGSSSHESEQHHNASLSPAHLVQSQTALWPADFSAELPELRECSDDELLAMREGSENELPELRDEDSDDEMPELRGSSSGSSSSRSLNGVQATRTVNWPRLTPQENARLLAAASAAMTPLAPPPYLPWLEPTAGNTTGRAAEFNINPGFYRSTQRFERENSLSTAPGAQSPGDGMPLFTERQQLHLQRLRRESTAVSAASTILGAELDFMRSSSRTEVHRSIAARGHVHGSAADEYSSADDDDGDSGRDSQSSSEWETASESGFPLLAQQQGGSAEPQRPALPAEGGVSGRSRLVMGLPSPNSLGAVLGMSTMMQPHSGEAASLFLPSRTHQLQQADSVGSQGSLHINRPVQRPRQHGTQSRSPFPASFEVQRSRDGSGFRVLADTLPVQSGAGASPSPAHPGRAGVAATPLQSRGIGASGSPGSGLFQTPTVSTSNMGGGRVAPPWQQDGGTEAVVTVGAFSMGGRTPHWAEAAWWREVSDHWKRHGYSPPEEEVRKLRGGPPSAAGPERKPLVLSRRHLTLPALAAFTTGGRSHVLAVLRQKLPVDCNASCVKETLTYLSTVAQRK</sequence>
<feature type="region of interest" description="Disordered" evidence="1">
    <location>
        <begin position="880"/>
        <end position="904"/>
    </location>
</feature>
<feature type="region of interest" description="Disordered" evidence="1">
    <location>
        <begin position="196"/>
        <end position="231"/>
    </location>
</feature>
<dbReference type="EMBL" id="BEGY01000014">
    <property type="protein sequence ID" value="GAX75894.1"/>
    <property type="molecule type" value="Genomic_DNA"/>
</dbReference>
<feature type="compositionally biased region" description="Acidic residues" evidence="1">
    <location>
        <begin position="448"/>
        <end position="463"/>
    </location>
</feature>